<accession>A0A4C1T1U2</accession>
<dbReference type="EMBL" id="BGZK01000026">
    <property type="protein sequence ID" value="GBP07428.1"/>
    <property type="molecule type" value="Genomic_DNA"/>
</dbReference>
<organism evidence="1 2">
    <name type="scientific">Eumeta variegata</name>
    <name type="common">Bagworm moth</name>
    <name type="synonym">Eumeta japonica</name>
    <dbReference type="NCBI Taxonomy" id="151549"/>
    <lineage>
        <taxon>Eukaryota</taxon>
        <taxon>Metazoa</taxon>
        <taxon>Ecdysozoa</taxon>
        <taxon>Arthropoda</taxon>
        <taxon>Hexapoda</taxon>
        <taxon>Insecta</taxon>
        <taxon>Pterygota</taxon>
        <taxon>Neoptera</taxon>
        <taxon>Endopterygota</taxon>
        <taxon>Lepidoptera</taxon>
        <taxon>Glossata</taxon>
        <taxon>Ditrysia</taxon>
        <taxon>Tineoidea</taxon>
        <taxon>Psychidae</taxon>
        <taxon>Oiketicinae</taxon>
        <taxon>Eumeta</taxon>
    </lineage>
</organism>
<reference evidence="1 2" key="1">
    <citation type="journal article" date="2019" name="Commun. Biol.">
        <title>The bagworm genome reveals a unique fibroin gene that provides high tensile strength.</title>
        <authorList>
            <person name="Kono N."/>
            <person name="Nakamura H."/>
            <person name="Ohtoshi R."/>
            <person name="Tomita M."/>
            <person name="Numata K."/>
            <person name="Arakawa K."/>
        </authorList>
    </citation>
    <scope>NUCLEOTIDE SEQUENCE [LARGE SCALE GENOMIC DNA]</scope>
</reference>
<proteinExistence type="predicted"/>
<gene>
    <name evidence="1" type="ORF">EVAR_4796_1</name>
</gene>
<protein>
    <submittedName>
        <fullName evidence="1">Uncharacterized protein</fullName>
    </submittedName>
</protein>
<keyword evidence="2" id="KW-1185">Reference proteome</keyword>
<evidence type="ECO:0000313" key="1">
    <source>
        <dbReference type="EMBL" id="GBP07428.1"/>
    </source>
</evidence>
<dbReference type="Proteomes" id="UP000299102">
    <property type="component" value="Unassembled WGS sequence"/>
</dbReference>
<name>A0A4C1T1U2_EUMVA</name>
<evidence type="ECO:0000313" key="2">
    <source>
        <dbReference type="Proteomes" id="UP000299102"/>
    </source>
</evidence>
<sequence>MVSALFKYVMFGWSRSIYRDTFGSRRNHRQCIRLRRVITPIPDRHRRVAKAVTYRRAPPYTISYDGEKYHVKICIPQERNLNTADTRRYAERANTRVCRGGYPAP</sequence>
<comment type="caution">
    <text evidence="1">The sequence shown here is derived from an EMBL/GenBank/DDBJ whole genome shotgun (WGS) entry which is preliminary data.</text>
</comment>
<dbReference type="AlphaFoldDB" id="A0A4C1T1U2"/>